<evidence type="ECO:0000313" key="1">
    <source>
        <dbReference type="EMBL" id="MBA8881236.1"/>
    </source>
</evidence>
<evidence type="ECO:0008006" key="3">
    <source>
        <dbReference type="Google" id="ProtNLM"/>
    </source>
</evidence>
<dbReference type="RefSeq" id="WP_182551848.1">
    <property type="nucleotide sequence ID" value="NZ_JACGXN010000013.1"/>
</dbReference>
<comment type="caution">
    <text evidence="1">The sequence shown here is derived from an EMBL/GenBank/DDBJ whole genome shotgun (WGS) entry which is preliminary data.</text>
</comment>
<dbReference type="PROSITE" id="PS51257">
    <property type="entry name" value="PROKAR_LIPOPROTEIN"/>
    <property type="match status" value="1"/>
</dbReference>
<accession>A0A839EV73</accession>
<sequence length="53" mass="5814">MSRRLPFMLCTLILIAGCTTSGKVSPLIYCDNPADIHARVFTSCTQPIGKESR</sequence>
<organism evidence="1 2">
    <name type="scientific">Phyllobacterium myrsinacearum</name>
    <dbReference type="NCBI Taxonomy" id="28101"/>
    <lineage>
        <taxon>Bacteria</taxon>
        <taxon>Pseudomonadati</taxon>
        <taxon>Pseudomonadota</taxon>
        <taxon>Alphaproteobacteria</taxon>
        <taxon>Hyphomicrobiales</taxon>
        <taxon>Phyllobacteriaceae</taxon>
        <taxon>Phyllobacterium</taxon>
    </lineage>
</organism>
<proteinExistence type="predicted"/>
<protein>
    <recommendedName>
        <fullName evidence="3">Lipoprotein</fullName>
    </recommendedName>
</protein>
<dbReference type="AlphaFoldDB" id="A0A839EV73"/>
<dbReference type="EMBL" id="JACGXN010000013">
    <property type="protein sequence ID" value="MBA8881236.1"/>
    <property type="molecule type" value="Genomic_DNA"/>
</dbReference>
<gene>
    <name evidence="1" type="ORF">FHW16_004974</name>
</gene>
<dbReference type="Proteomes" id="UP000549052">
    <property type="component" value="Unassembled WGS sequence"/>
</dbReference>
<name>A0A839EV73_9HYPH</name>
<evidence type="ECO:0000313" key="2">
    <source>
        <dbReference type="Proteomes" id="UP000549052"/>
    </source>
</evidence>
<reference evidence="1 2" key="1">
    <citation type="submission" date="2020-07" db="EMBL/GenBank/DDBJ databases">
        <title>Genomic Encyclopedia of Type Strains, Phase IV (KMG-V): Genome sequencing to study the core and pangenomes of soil and plant-associated prokaryotes.</title>
        <authorList>
            <person name="Whitman W."/>
        </authorList>
    </citation>
    <scope>NUCLEOTIDE SEQUENCE [LARGE SCALE GENOMIC DNA]</scope>
    <source>
        <strain evidence="1 2">AN3</strain>
    </source>
</reference>
<keyword evidence="2" id="KW-1185">Reference proteome</keyword>